<evidence type="ECO:0000313" key="13">
    <source>
        <dbReference type="Proteomes" id="UP000320390"/>
    </source>
</evidence>
<comment type="similarity">
    <text evidence="1 9">Belongs to the ClpA/ClpB family.</text>
</comment>
<dbReference type="GO" id="GO:0034605">
    <property type="term" value="P:cellular response to heat"/>
    <property type="evidence" value="ECO:0007669"/>
    <property type="project" value="TreeGrafter"/>
</dbReference>
<dbReference type="CDD" id="cd00009">
    <property type="entry name" value="AAA"/>
    <property type="match status" value="1"/>
</dbReference>
<dbReference type="InterPro" id="IPR019489">
    <property type="entry name" value="Clp_ATPase_C"/>
</dbReference>
<dbReference type="Pfam" id="PF00004">
    <property type="entry name" value="AAA"/>
    <property type="match status" value="1"/>
</dbReference>
<keyword evidence="10" id="KW-0175">Coiled coil</keyword>
<dbReference type="Gene3D" id="1.10.8.60">
    <property type="match status" value="1"/>
</dbReference>
<keyword evidence="5 9" id="KW-0067">ATP-binding</keyword>
<dbReference type="InterPro" id="IPR018368">
    <property type="entry name" value="ClpA/B_CS1"/>
</dbReference>
<dbReference type="PANTHER" id="PTHR11638">
    <property type="entry name" value="ATP-DEPENDENT CLP PROTEASE"/>
    <property type="match status" value="1"/>
</dbReference>
<dbReference type="GO" id="GO:0005524">
    <property type="term" value="F:ATP binding"/>
    <property type="evidence" value="ECO:0007669"/>
    <property type="project" value="UniProtKB-KW"/>
</dbReference>
<dbReference type="Pfam" id="PF17871">
    <property type="entry name" value="AAA_lid_9"/>
    <property type="match status" value="1"/>
</dbReference>
<dbReference type="PROSITE" id="PS00870">
    <property type="entry name" value="CLPAB_1"/>
    <property type="match status" value="1"/>
</dbReference>
<dbReference type="SMART" id="SM00382">
    <property type="entry name" value="AAA"/>
    <property type="match status" value="2"/>
</dbReference>
<dbReference type="AlphaFoldDB" id="A0A518EZD6"/>
<dbReference type="FunFam" id="3.40.50.300:FF:000010">
    <property type="entry name" value="Chaperone clpB 1, putative"/>
    <property type="match status" value="1"/>
</dbReference>
<dbReference type="InterPro" id="IPR041546">
    <property type="entry name" value="ClpA/ClpB_AAA_lid"/>
</dbReference>
<dbReference type="Pfam" id="PF10431">
    <property type="entry name" value="ClpB_D2-small"/>
    <property type="match status" value="1"/>
</dbReference>
<dbReference type="InterPro" id="IPR003593">
    <property type="entry name" value="AAA+_ATPase"/>
</dbReference>
<reference evidence="12 13" key="1">
    <citation type="submission" date="2019-02" db="EMBL/GenBank/DDBJ databases">
        <title>Deep-cultivation of Planctomycetes and their phenomic and genomic characterization uncovers novel biology.</title>
        <authorList>
            <person name="Wiegand S."/>
            <person name="Jogler M."/>
            <person name="Boedeker C."/>
            <person name="Pinto D."/>
            <person name="Vollmers J."/>
            <person name="Rivas-Marin E."/>
            <person name="Kohn T."/>
            <person name="Peeters S.H."/>
            <person name="Heuer A."/>
            <person name="Rast P."/>
            <person name="Oberbeckmann S."/>
            <person name="Bunk B."/>
            <person name="Jeske O."/>
            <person name="Meyerdierks A."/>
            <person name="Storesund J.E."/>
            <person name="Kallscheuer N."/>
            <person name="Luecker S."/>
            <person name="Lage O.M."/>
            <person name="Pohl T."/>
            <person name="Merkel B.J."/>
            <person name="Hornburger P."/>
            <person name="Mueller R.-W."/>
            <person name="Bruemmer F."/>
            <person name="Labrenz M."/>
            <person name="Spormann A.M."/>
            <person name="Op den Camp H."/>
            <person name="Overmann J."/>
            <person name="Amann R."/>
            <person name="Jetten M.S.M."/>
            <person name="Mascher T."/>
            <person name="Medema M.H."/>
            <person name="Devos D.P."/>
            <person name="Kaster A.-K."/>
            <person name="Ovreas L."/>
            <person name="Rohde M."/>
            <person name="Galperin M.Y."/>
            <person name="Jogler C."/>
        </authorList>
    </citation>
    <scope>NUCLEOTIDE SEQUENCE [LARGE SCALE GENOMIC DNA]</scope>
    <source>
        <strain evidence="12 13">Poly30</strain>
    </source>
</reference>
<name>A0A518EZD6_9BACT</name>
<evidence type="ECO:0000313" key="12">
    <source>
        <dbReference type="EMBL" id="QDV09455.1"/>
    </source>
</evidence>
<evidence type="ECO:0000256" key="2">
    <source>
        <dbReference type="ARBA" id="ARBA00017574"/>
    </source>
</evidence>
<evidence type="ECO:0000256" key="4">
    <source>
        <dbReference type="ARBA" id="ARBA00022741"/>
    </source>
</evidence>
<organism evidence="12 13">
    <name type="scientific">Saltatorellus ferox</name>
    <dbReference type="NCBI Taxonomy" id="2528018"/>
    <lineage>
        <taxon>Bacteria</taxon>
        <taxon>Pseudomonadati</taxon>
        <taxon>Planctomycetota</taxon>
        <taxon>Planctomycetia</taxon>
        <taxon>Planctomycetia incertae sedis</taxon>
        <taxon>Saltatorellus</taxon>
    </lineage>
</organism>
<dbReference type="OrthoDB" id="9803641at2"/>
<proteinExistence type="inferred from homology"/>
<dbReference type="InterPro" id="IPR027417">
    <property type="entry name" value="P-loop_NTPase"/>
</dbReference>
<dbReference type="InterPro" id="IPR050130">
    <property type="entry name" value="ClpA_ClpB"/>
</dbReference>
<keyword evidence="4 9" id="KW-0547">Nucleotide-binding</keyword>
<evidence type="ECO:0000256" key="8">
    <source>
        <dbReference type="PROSITE-ProRule" id="PRU01251"/>
    </source>
</evidence>
<evidence type="ECO:0000256" key="6">
    <source>
        <dbReference type="ARBA" id="ARBA00023186"/>
    </source>
</evidence>
<keyword evidence="13" id="KW-1185">Reference proteome</keyword>
<dbReference type="Proteomes" id="UP000320390">
    <property type="component" value="Chromosome"/>
</dbReference>
<dbReference type="InterPro" id="IPR036628">
    <property type="entry name" value="Clp_N_dom_sf"/>
</dbReference>
<dbReference type="Gene3D" id="1.10.1780.10">
    <property type="entry name" value="Clp, N-terminal domain"/>
    <property type="match status" value="1"/>
</dbReference>
<dbReference type="InterPro" id="IPR003959">
    <property type="entry name" value="ATPase_AAA_core"/>
</dbReference>
<feature type="domain" description="Clp R" evidence="11">
    <location>
        <begin position="2"/>
        <end position="145"/>
    </location>
</feature>
<keyword evidence="6 9" id="KW-0143">Chaperone</keyword>
<keyword evidence="3 8" id="KW-0677">Repeat</keyword>
<gene>
    <name evidence="12" type="primary">clpB_2</name>
    <name evidence="12" type="ORF">Poly30_50130</name>
</gene>
<feature type="coiled-coil region" evidence="10">
    <location>
        <begin position="471"/>
        <end position="525"/>
    </location>
</feature>
<evidence type="ECO:0000259" key="11">
    <source>
        <dbReference type="PROSITE" id="PS51903"/>
    </source>
</evidence>
<dbReference type="FunFam" id="3.40.50.300:FF:000025">
    <property type="entry name" value="ATP-dependent Clp protease subunit"/>
    <property type="match status" value="1"/>
</dbReference>
<dbReference type="SUPFAM" id="SSF81923">
    <property type="entry name" value="Double Clp-N motif"/>
    <property type="match status" value="1"/>
</dbReference>
<protein>
    <recommendedName>
        <fullName evidence="2">Chaperone protein ClpB</fullName>
    </recommendedName>
</protein>
<dbReference type="SMART" id="SM01086">
    <property type="entry name" value="ClpB_D2-small"/>
    <property type="match status" value="1"/>
</dbReference>
<dbReference type="RefSeq" id="WP_145203844.1">
    <property type="nucleotide sequence ID" value="NZ_CP036434.1"/>
</dbReference>
<dbReference type="InterPro" id="IPR001270">
    <property type="entry name" value="ClpA/B"/>
</dbReference>
<accession>A0A518EZD6</accession>
<evidence type="ECO:0000256" key="10">
    <source>
        <dbReference type="SAM" id="Coils"/>
    </source>
</evidence>
<dbReference type="Pfam" id="PF07724">
    <property type="entry name" value="AAA_2"/>
    <property type="match status" value="1"/>
</dbReference>
<dbReference type="CDD" id="cd19499">
    <property type="entry name" value="RecA-like_ClpB_Hsp104-like"/>
    <property type="match status" value="1"/>
</dbReference>
<dbReference type="PRINTS" id="PR00300">
    <property type="entry name" value="CLPPROTEASEA"/>
</dbReference>
<evidence type="ECO:0000256" key="5">
    <source>
        <dbReference type="ARBA" id="ARBA00022840"/>
    </source>
</evidence>
<dbReference type="PANTHER" id="PTHR11638:SF18">
    <property type="entry name" value="HEAT SHOCK PROTEIN 104"/>
    <property type="match status" value="1"/>
</dbReference>
<dbReference type="PROSITE" id="PS00871">
    <property type="entry name" value="CLPAB_2"/>
    <property type="match status" value="1"/>
</dbReference>
<evidence type="ECO:0000256" key="7">
    <source>
        <dbReference type="ARBA" id="ARBA00026057"/>
    </source>
</evidence>
<dbReference type="SUPFAM" id="SSF52540">
    <property type="entry name" value="P-loop containing nucleoside triphosphate hydrolases"/>
    <property type="match status" value="2"/>
</dbReference>
<evidence type="ECO:0000256" key="3">
    <source>
        <dbReference type="ARBA" id="ARBA00022737"/>
    </source>
</evidence>
<sequence length="852" mass="93799">MQPQYTHRSQEALNAAHQLAASSGHPELVPAHLALTLLAEPEGVMSAVLSKLGVDPKALRPELEALIAKLPRATGGGQVATARTFAAVMADAAKAASDRGDEFVSTEHLLLALARKGSPEVAALFSARNAGPDRIQAALEEVSGGQRVTSENPEATFDALGKYARDLTEDAKAQKLDPVIGRDTEIRRVIQVLSRRRKNNPVLIGEPGVGKTAIAEGLANRIAIGDVPEGLKNKRVMSLDIASLLAGAKYRGEFEERLKAVLEEIANANGEVVLFIDELHTLVGAGGAEGAVDAANMLKPALARGELHCIGATTLDEYRKYIEKDAALERRFMPVMVDEPSVEDTIAILRGLKERYEVHHGVRITDGALIAASRLSDRHIADRFMPDKAIDCVDEAAAQLRTAIDSLPPEIDEIERKQRQLEIERSALSAEDAKGNANRIKAIGEELAELHESTSALRARWSNEKDLIQSIRAGKILLEDLRAEAERKEREGDFERVGQIRFGELPETERNIEKASEELERVQESGALLPEAVDEEMIAKVVARWTGIPADKLLETERHKLLTMEEGLRRRVVGQEEALEAISQAVRRARAGLVEETRPLGAFLMLGPTGVGKTETAKAVAEFLFDDERNMIRIDMSEYMEKHAVSRLVGAPPGYIGYDEGGALTEAVRRKPHSVILLDEVEKAHPDVFNILLQLLDDGRLTDGQGRTVDFTQTLILMTSNLRNEEAVKDFFRPEFINRLDEVLTFHPLGRDQIGAIVKVQVERLSKQLEDKDIELVLSDAATERIAELGYDPEFGARPLKRVMQKNVQNLLAEAILKDQLRPGQTAFIDVHEDLFMVEARDPVNPPELQHS</sequence>
<dbReference type="Pfam" id="PF02861">
    <property type="entry name" value="Clp_N"/>
    <property type="match status" value="1"/>
</dbReference>
<evidence type="ECO:0000256" key="9">
    <source>
        <dbReference type="RuleBase" id="RU004432"/>
    </source>
</evidence>
<dbReference type="InterPro" id="IPR028299">
    <property type="entry name" value="ClpA/B_CS2"/>
</dbReference>
<comment type="subunit">
    <text evidence="7">Homohexamer. The oligomerization is ATP-dependent.</text>
</comment>
<dbReference type="GO" id="GO:0005737">
    <property type="term" value="C:cytoplasm"/>
    <property type="evidence" value="ECO:0007669"/>
    <property type="project" value="TreeGrafter"/>
</dbReference>
<evidence type="ECO:0000256" key="1">
    <source>
        <dbReference type="ARBA" id="ARBA00008675"/>
    </source>
</evidence>
<dbReference type="Gene3D" id="3.40.50.300">
    <property type="entry name" value="P-loop containing nucleotide triphosphate hydrolases"/>
    <property type="match status" value="3"/>
</dbReference>
<dbReference type="EMBL" id="CP036434">
    <property type="protein sequence ID" value="QDV09455.1"/>
    <property type="molecule type" value="Genomic_DNA"/>
</dbReference>
<dbReference type="FunFam" id="3.40.50.300:FF:000120">
    <property type="entry name" value="ATP-dependent chaperone ClpB"/>
    <property type="match status" value="1"/>
</dbReference>
<dbReference type="InterPro" id="IPR004176">
    <property type="entry name" value="Clp_R_N"/>
</dbReference>
<dbReference type="GO" id="GO:0016887">
    <property type="term" value="F:ATP hydrolysis activity"/>
    <property type="evidence" value="ECO:0007669"/>
    <property type="project" value="InterPro"/>
</dbReference>
<dbReference type="PROSITE" id="PS51903">
    <property type="entry name" value="CLP_R"/>
    <property type="match status" value="1"/>
</dbReference>